<evidence type="ECO:0000256" key="5">
    <source>
        <dbReference type="ARBA" id="ARBA00022670"/>
    </source>
</evidence>
<feature type="transmembrane region" description="Helical" evidence="13">
    <location>
        <begin position="129"/>
        <end position="147"/>
    </location>
</feature>
<evidence type="ECO:0000256" key="1">
    <source>
        <dbReference type="ARBA" id="ARBA00001947"/>
    </source>
</evidence>
<keyword evidence="5" id="KW-0645">Protease</keyword>
<evidence type="ECO:0000256" key="3">
    <source>
        <dbReference type="ARBA" id="ARBA00007931"/>
    </source>
</evidence>
<evidence type="ECO:0000256" key="13">
    <source>
        <dbReference type="SAM" id="Phobius"/>
    </source>
</evidence>
<proteinExistence type="inferred from homology"/>
<keyword evidence="7" id="KW-0479">Metal-binding</keyword>
<keyword evidence="10 13" id="KW-1133">Transmembrane helix</keyword>
<dbReference type="EMBL" id="LBYA01000028">
    <property type="protein sequence ID" value="KKR41694.1"/>
    <property type="molecule type" value="Genomic_DNA"/>
</dbReference>
<dbReference type="PANTHER" id="PTHR35864:SF1">
    <property type="entry name" value="ZINC METALLOPROTEASE YWHC-RELATED"/>
    <property type="match status" value="1"/>
</dbReference>
<comment type="similarity">
    <text evidence="3">Belongs to the peptidase M50B family.</text>
</comment>
<keyword evidence="8" id="KW-0378">Hydrolase</keyword>
<feature type="transmembrane region" description="Helical" evidence="13">
    <location>
        <begin position="175"/>
        <end position="197"/>
    </location>
</feature>
<name>A0A0G0QMQ8_9BACT</name>
<dbReference type="CDD" id="cd06158">
    <property type="entry name" value="S2P-M50_like_1"/>
    <property type="match status" value="1"/>
</dbReference>
<evidence type="ECO:0000313" key="16">
    <source>
        <dbReference type="Proteomes" id="UP000034215"/>
    </source>
</evidence>
<keyword evidence="11" id="KW-0482">Metalloprotease</keyword>
<dbReference type="Proteomes" id="UP000034215">
    <property type="component" value="Unassembled WGS sequence"/>
</dbReference>
<gene>
    <name evidence="15" type="ORF">UT76_C0028G0006</name>
</gene>
<evidence type="ECO:0000256" key="12">
    <source>
        <dbReference type="ARBA" id="ARBA00023136"/>
    </source>
</evidence>
<feature type="transmembrane region" description="Helical" evidence="13">
    <location>
        <begin position="49"/>
        <end position="71"/>
    </location>
</feature>
<evidence type="ECO:0000256" key="7">
    <source>
        <dbReference type="ARBA" id="ARBA00022723"/>
    </source>
</evidence>
<evidence type="ECO:0000259" key="14">
    <source>
        <dbReference type="Pfam" id="PF02163"/>
    </source>
</evidence>
<evidence type="ECO:0000256" key="4">
    <source>
        <dbReference type="ARBA" id="ARBA00022475"/>
    </source>
</evidence>
<organism evidence="15 16">
    <name type="scientific">Candidatus Woesebacteria bacterium GW2011_GWB1_40_12</name>
    <dbReference type="NCBI Taxonomy" id="1618576"/>
    <lineage>
        <taxon>Bacteria</taxon>
        <taxon>Candidatus Woeseibacteriota</taxon>
    </lineage>
</organism>
<evidence type="ECO:0000313" key="15">
    <source>
        <dbReference type="EMBL" id="KKR41694.1"/>
    </source>
</evidence>
<dbReference type="GO" id="GO:0006508">
    <property type="term" value="P:proteolysis"/>
    <property type="evidence" value="ECO:0007669"/>
    <property type="project" value="UniProtKB-KW"/>
</dbReference>
<protein>
    <recommendedName>
        <fullName evidence="14">Peptidase M50 domain-containing protein</fullName>
    </recommendedName>
</protein>
<dbReference type="AlphaFoldDB" id="A0A0G0QMQ8"/>
<feature type="transmembrane region" description="Helical" evidence="13">
    <location>
        <begin position="6"/>
        <end position="28"/>
    </location>
</feature>
<keyword evidence="9" id="KW-0862">Zinc</keyword>
<accession>A0A0G0QMQ8</accession>
<dbReference type="PANTHER" id="PTHR35864">
    <property type="entry name" value="ZINC METALLOPROTEASE MJ0611-RELATED"/>
    <property type="match status" value="1"/>
</dbReference>
<evidence type="ECO:0000256" key="10">
    <source>
        <dbReference type="ARBA" id="ARBA00022989"/>
    </source>
</evidence>
<evidence type="ECO:0000256" key="2">
    <source>
        <dbReference type="ARBA" id="ARBA00004651"/>
    </source>
</evidence>
<evidence type="ECO:0000256" key="6">
    <source>
        <dbReference type="ARBA" id="ARBA00022692"/>
    </source>
</evidence>
<dbReference type="GO" id="GO:0046872">
    <property type="term" value="F:metal ion binding"/>
    <property type="evidence" value="ECO:0007669"/>
    <property type="project" value="UniProtKB-KW"/>
</dbReference>
<comment type="caution">
    <text evidence="15">The sequence shown here is derived from an EMBL/GenBank/DDBJ whole genome shotgun (WGS) entry which is preliminary data.</text>
</comment>
<keyword evidence="6 13" id="KW-0812">Transmembrane</keyword>
<dbReference type="InterPro" id="IPR008915">
    <property type="entry name" value="Peptidase_M50"/>
</dbReference>
<reference evidence="15 16" key="1">
    <citation type="journal article" date="2015" name="Nature">
        <title>rRNA introns, odd ribosomes, and small enigmatic genomes across a large radiation of phyla.</title>
        <authorList>
            <person name="Brown C.T."/>
            <person name="Hug L.A."/>
            <person name="Thomas B.C."/>
            <person name="Sharon I."/>
            <person name="Castelle C.J."/>
            <person name="Singh A."/>
            <person name="Wilkins M.J."/>
            <person name="Williams K.H."/>
            <person name="Banfield J.F."/>
        </authorList>
    </citation>
    <scope>NUCLEOTIDE SEQUENCE [LARGE SCALE GENOMIC DNA]</scope>
</reference>
<feature type="transmembrane region" description="Helical" evidence="13">
    <location>
        <begin position="91"/>
        <end position="117"/>
    </location>
</feature>
<sequence>MDILILIIGIIGFAMAIIIHEVAHGLVAEKLGDPTARLMGRLTLNPLRHIDLVGTIILPLALLVLRSPFVFGWAKPVPVDPYNLKHPKKDMALISLAGPLTNMVFAVILSIFLRVFLTVFPDFIFFRMFYYLIQFNVVLAIFNLLPINPLDGGKVLTGILPEKEARSYNSFLDRFGMILIFILIFPSFGGSSLVNIITSPIINFLLKILIPGYF</sequence>
<keyword evidence="12 13" id="KW-0472">Membrane</keyword>
<keyword evidence="4" id="KW-1003">Cell membrane</keyword>
<dbReference type="InterPro" id="IPR044537">
    <property type="entry name" value="Rip2-like"/>
</dbReference>
<comment type="subcellular location">
    <subcellularLocation>
        <location evidence="2">Cell membrane</location>
        <topology evidence="2">Multi-pass membrane protein</topology>
    </subcellularLocation>
</comment>
<dbReference type="InterPro" id="IPR052348">
    <property type="entry name" value="Metallopeptidase_M50B"/>
</dbReference>
<dbReference type="GO" id="GO:0008237">
    <property type="term" value="F:metallopeptidase activity"/>
    <property type="evidence" value="ECO:0007669"/>
    <property type="project" value="UniProtKB-KW"/>
</dbReference>
<feature type="domain" description="Peptidase M50" evidence="14">
    <location>
        <begin position="9"/>
        <end position="113"/>
    </location>
</feature>
<comment type="cofactor">
    <cofactor evidence="1">
        <name>Zn(2+)</name>
        <dbReference type="ChEBI" id="CHEBI:29105"/>
    </cofactor>
</comment>
<feature type="domain" description="Peptidase M50" evidence="14">
    <location>
        <begin position="125"/>
        <end position="183"/>
    </location>
</feature>
<evidence type="ECO:0000256" key="9">
    <source>
        <dbReference type="ARBA" id="ARBA00022833"/>
    </source>
</evidence>
<dbReference type="Pfam" id="PF02163">
    <property type="entry name" value="Peptidase_M50"/>
    <property type="match status" value="2"/>
</dbReference>
<dbReference type="GO" id="GO:0005886">
    <property type="term" value="C:plasma membrane"/>
    <property type="evidence" value="ECO:0007669"/>
    <property type="project" value="UniProtKB-SubCell"/>
</dbReference>
<evidence type="ECO:0000256" key="8">
    <source>
        <dbReference type="ARBA" id="ARBA00022801"/>
    </source>
</evidence>
<evidence type="ECO:0000256" key="11">
    <source>
        <dbReference type="ARBA" id="ARBA00023049"/>
    </source>
</evidence>